<reference evidence="2 3" key="1">
    <citation type="submission" date="2019-04" db="EMBL/GenBank/DDBJ databases">
        <title>Herbidospora sp. NEAU-GS14.nov., a novel actinomycete isolated from soil.</title>
        <authorList>
            <person name="Han L."/>
        </authorList>
    </citation>
    <scope>NUCLEOTIDE SEQUENCE [LARGE SCALE GENOMIC DNA]</scope>
    <source>
        <strain evidence="2 3">NEAU-GS14</strain>
    </source>
</reference>
<protein>
    <submittedName>
        <fullName evidence="2">Helix-turn-helix transcriptional regulator</fullName>
    </submittedName>
</protein>
<dbReference type="SUPFAM" id="SSF47413">
    <property type="entry name" value="lambda repressor-like DNA-binding domains"/>
    <property type="match status" value="1"/>
</dbReference>
<feature type="domain" description="HTH cro/C1-type" evidence="1">
    <location>
        <begin position="10"/>
        <end position="64"/>
    </location>
</feature>
<name>A0A4U3MP92_9ACTN</name>
<dbReference type="InterPro" id="IPR011990">
    <property type="entry name" value="TPR-like_helical_dom_sf"/>
</dbReference>
<dbReference type="PROSITE" id="PS50943">
    <property type="entry name" value="HTH_CROC1"/>
    <property type="match status" value="1"/>
</dbReference>
<evidence type="ECO:0000313" key="3">
    <source>
        <dbReference type="Proteomes" id="UP000308705"/>
    </source>
</evidence>
<dbReference type="GO" id="GO:0003677">
    <property type="term" value="F:DNA binding"/>
    <property type="evidence" value="ECO:0007669"/>
    <property type="project" value="InterPro"/>
</dbReference>
<gene>
    <name evidence="2" type="ORF">FDA94_06055</name>
</gene>
<sequence>MEARTLSEALRRTMLERSWTQNELAHQLGTTQVWVSRVIRGATDPGIGKAAPLLARIGLEIRIVTQRDEGDEVKRREFLAAAASVMFIPSPTTTPYHDPDYLRALSASLANNRYAMGGNPLVPQALAQVARVRDVMGSAKSPALFTAASELMAQATLILYDANNLGQAEHVGALALRYATQATDHSAQARAFDILSRVHLYKGDHPRGIEYAQRGLAIPDLSPDQSAQIHMRLGRALAATPGQSQQSREALEQALNTDGLTAFSSAALLGDVGIGLGQLRDYTNANSLLDEAAAQIASRSPLFQSQYIGRQVLTAIASADASFAADRMHALARVLPFVSSGRMTVRVARILEKTSHWAKDPEVGPAREQLDSHSKSH</sequence>
<dbReference type="OrthoDB" id="3473100at2"/>
<dbReference type="SUPFAM" id="SSF48452">
    <property type="entry name" value="TPR-like"/>
    <property type="match status" value="1"/>
</dbReference>
<accession>A0A4U3MP92</accession>
<dbReference type="InterPro" id="IPR010982">
    <property type="entry name" value="Lambda_DNA-bd_dom_sf"/>
</dbReference>
<evidence type="ECO:0000313" key="2">
    <source>
        <dbReference type="EMBL" id="TKK90552.1"/>
    </source>
</evidence>
<dbReference type="EMBL" id="SZQA01000003">
    <property type="protein sequence ID" value="TKK90552.1"/>
    <property type="molecule type" value="Genomic_DNA"/>
</dbReference>
<dbReference type="RefSeq" id="WP_137246019.1">
    <property type="nucleotide sequence ID" value="NZ_SZQA01000003.1"/>
</dbReference>
<dbReference type="Gene3D" id="1.10.260.40">
    <property type="entry name" value="lambda repressor-like DNA-binding domains"/>
    <property type="match status" value="1"/>
</dbReference>
<comment type="caution">
    <text evidence="2">The sequence shown here is derived from an EMBL/GenBank/DDBJ whole genome shotgun (WGS) entry which is preliminary data.</text>
</comment>
<dbReference type="Gene3D" id="1.25.40.10">
    <property type="entry name" value="Tetratricopeptide repeat domain"/>
    <property type="match status" value="1"/>
</dbReference>
<evidence type="ECO:0000259" key="1">
    <source>
        <dbReference type="PROSITE" id="PS50943"/>
    </source>
</evidence>
<proteinExistence type="predicted"/>
<dbReference type="CDD" id="cd00093">
    <property type="entry name" value="HTH_XRE"/>
    <property type="match status" value="1"/>
</dbReference>
<dbReference type="AlphaFoldDB" id="A0A4U3MP92"/>
<keyword evidence="3" id="KW-1185">Reference proteome</keyword>
<dbReference type="SMART" id="SM00530">
    <property type="entry name" value="HTH_XRE"/>
    <property type="match status" value="1"/>
</dbReference>
<dbReference type="Proteomes" id="UP000308705">
    <property type="component" value="Unassembled WGS sequence"/>
</dbReference>
<organism evidence="2 3">
    <name type="scientific">Herbidospora galbida</name>
    <dbReference type="NCBI Taxonomy" id="2575442"/>
    <lineage>
        <taxon>Bacteria</taxon>
        <taxon>Bacillati</taxon>
        <taxon>Actinomycetota</taxon>
        <taxon>Actinomycetes</taxon>
        <taxon>Streptosporangiales</taxon>
        <taxon>Streptosporangiaceae</taxon>
        <taxon>Herbidospora</taxon>
    </lineage>
</organism>
<dbReference type="InterPro" id="IPR001387">
    <property type="entry name" value="Cro/C1-type_HTH"/>
</dbReference>